<gene>
    <name evidence="2" type="ORF">SFRICE_033070</name>
</gene>
<accession>A0A2H1W472</accession>
<reference evidence="2" key="1">
    <citation type="submission" date="2016-07" db="EMBL/GenBank/DDBJ databases">
        <authorList>
            <person name="Bretaudeau A."/>
        </authorList>
    </citation>
    <scope>NUCLEOTIDE SEQUENCE</scope>
    <source>
        <strain evidence="2">Rice</strain>
        <tissue evidence="2">Whole body</tissue>
    </source>
</reference>
<dbReference type="AlphaFoldDB" id="A0A2H1W472"/>
<proteinExistence type="predicted"/>
<dbReference type="PANTHER" id="PTHR46599">
    <property type="entry name" value="PIGGYBAC TRANSPOSABLE ELEMENT-DERIVED PROTEIN 4"/>
    <property type="match status" value="1"/>
</dbReference>
<name>A0A2H1W472_SPOFR</name>
<dbReference type="Pfam" id="PF13843">
    <property type="entry name" value="DDE_Tnp_1_7"/>
    <property type="match status" value="1"/>
</dbReference>
<dbReference type="EMBL" id="ODYU01006233">
    <property type="protein sequence ID" value="SOQ47890.1"/>
    <property type="molecule type" value="Genomic_DNA"/>
</dbReference>
<dbReference type="InterPro" id="IPR029526">
    <property type="entry name" value="PGBD"/>
</dbReference>
<feature type="domain" description="PiggyBac transposable element-derived protein" evidence="1">
    <location>
        <begin position="101"/>
        <end position="257"/>
    </location>
</feature>
<evidence type="ECO:0000313" key="2">
    <source>
        <dbReference type="EMBL" id="SOQ47890.1"/>
    </source>
</evidence>
<organism evidence="2">
    <name type="scientific">Spodoptera frugiperda</name>
    <name type="common">Fall armyworm</name>
    <dbReference type="NCBI Taxonomy" id="7108"/>
    <lineage>
        <taxon>Eukaryota</taxon>
        <taxon>Metazoa</taxon>
        <taxon>Ecdysozoa</taxon>
        <taxon>Arthropoda</taxon>
        <taxon>Hexapoda</taxon>
        <taxon>Insecta</taxon>
        <taxon>Pterygota</taxon>
        <taxon>Neoptera</taxon>
        <taxon>Endopterygota</taxon>
        <taxon>Lepidoptera</taxon>
        <taxon>Glossata</taxon>
        <taxon>Ditrysia</taxon>
        <taxon>Noctuoidea</taxon>
        <taxon>Noctuidae</taxon>
        <taxon>Amphipyrinae</taxon>
        <taxon>Spodoptera</taxon>
    </lineage>
</organism>
<dbReference type="PANTHER" id="PTHR46599:SF3">
    <property type="entry name" value="PIGGYBAC TRANSPOSABLE ELEMENT-DERIVED PROTEIN 4"/>
    <property type="match status" value="1"/>
</dbReference>
<protein>
    <submittedName>
        <fullName evidence="2">SFRICE_033070</fullName>
    </submittedName>
</protein>
<sequence length="264" mass="30721">MGDNSDEEDDLVLDEEDQIILTQDDDQGVFEVEIEGTTTLQRQESPEPSTSREQIVTEANCNSQPVFNWNQRTYHPNVFSDMEYDFGKVTICQETVDILTPYEIFRSATNFDVLVELIVSESVRYAHQNGREFTVEIDEMKAFLGVNLIMGYHILPSLRDYWSTEPDMAVPFISNVMPRTRFEDIRRNLHFCNNDDVKDISSPNFDRAYKIRPVMDHLNSSFQNALTNTKKQSIDEHMIKFKGHNVMKQYIKNKPVNKLFRSVS</sequence>
<evidence type="ECO:0000259" key="1">
    <source>
        <dbReference type="Pfam" id="PF13843"/>
    </source>
</evidence>